<keyword evidence="3 4" id="KW-0413">Isomerase</keyword>
<feature type="domain" description="TRUD" evidence="5">
    <location>
        <begin position="158"/>
        <end position="303"/>
    </location>
</feature>
<dbReference type="GO" id="GO:0003723">
    <property type="term" value="F:RNA binding"/>
    <property type="evidence" value="ECO:0007669"/>
    <property type="project" value="InterPro"/>
</dbReference>
<dbReference type="Proteomes" id="UP000033684">
    <property type="component" value="Unassembled WGS sequence"/>
</dbReference>
<dbReference type="Pfam" id="PF01142">
    <property type="entry name" value="TruD"/>
    <property type="match status" value="2"/>
</dbReference>
<dbReference type="PATRIC" id="fig|1632867.3.peg.1838"/>
<evidence type="ECO:0000256" key="4">
    <source>
        <dbReference type="HAMAP-Rule" id="MF_01082"/>
    </source>
</evidence>
<organism evidence="6 7">
    <name type="scientific">Methylocucumis oryzae</name>
    <dbReference type="NCBI Taxonomy" id="1632867"/>
    <lineage>
        <taxon>Bacteria</taxon>
        <taxon>Pseudomonadati</taxon>
        <taxon>Pseudomonadota</taxon>
        <taxon>Gammaproteobacteria</taxon>
        <taxon>Methylococcales</taxon>
        <taxon>Methylococcaceae</taxon>
        <taxon>Methylocucumis</taxon>
    </lineage>
</organism>
<dbReference type="NCBIfam" id="TIGR00094">
    <property type="entry name" value="tRNA_TruD_broad"/>
    <property type="match status" value="1"/>
</dbReference>
<comment type="function">
    <text evidence="4">Responsible for synthesis of pseudouridine from uracil-13 in transfer RNAs.</text>
</comment>
<accession>A0A0F3IGU9</accession>
<dbReference type="SUPFAM" id="SSF55120">
    <property type="entry name" value="Pseudouridine synthase"/>
    <property type="match status" value="1"/>
</dbReference>
<gene>
    <name evidence="4" type="primary">truD</name>
    <name evidence="6" type="ORF">VZ94_15680</name>
</gene>
<dbReference type="RefSeq" id="WP_045779949.1">
    <property type="nucleotide sequence ID" value="NZ_LAJX01000174.1"/>
</dbReference>
<evidence type="ECO:0000259" key="5">
    <source>
        <dbReference type="PROSITE" id="PS50984"/>
    </source>
</evidence>
<dbReference type="PANTHER" id="PTHR47811:SF1">
    <property type="entry name" value="TRNA PSEUDOURIDINE SYNTHASE D"/>
    <property type="match status" value="1"/>
</dbReference>
<dbReference type="InterPro" id="IPR042214">
    <property type="entry name" value="TruD_catalytic"/>
</dbReference>
<dbReference type="InterPro" id="IPR043165">
    <property type="entry name" value="TruD_insert_sf"/>
</dbReference>
<dbReference type="PANTHER" id="PTHR47811">
    <property type="entry name" value="TRNA PSEUDOURIDINE SYNTHASE D"/>
    <property type="match status" value="1"/>
</dbReference>
<dbReference type="AlphaFoldDB" id="A0A0F3IGU9"/>
<dbReference type="InterPro" id="IPR020103">
    <property type="entry name" value="PsdUridine_synth_cat_dom_sf"/>
</dbReference>
<reference evidence="6 7" key="2">
    <citation type="journal article" date="2016" name="Microb. Ecol.">
        <title>Genome Characteristics of a Novel Type I Methanotroph (Sn10-6) Isolated from a Flooded Indian Rice Field.</title>
        <authorList>
            <person name="Rahalkar M.C."/>
            <person name="Pandit P.S."/>
            <person name="Dhakephalkar P.K."/>
            <person name="Pore S."/>
            <person name="Arora P."/>
            <person name="Kapse N."/>
        </authorList>
    </citation>
    <scope>NUCLEOTIDE SEQUENCE [LARGE SCALE GENOMIC DNA]</scope>
    <source>
        <strain evidence="6 7">Sn10-6</strain>
    </source>
</reference>
<keyword evidence="2 4" id="KW-0819">tRNA processing</keyword>
<dbReference type="PROSITE" id="PS01268">
    <property type="entry name" value="UPF0024"/>
    <property type="match status" value="1"/>
</dbReference>
<evidence type="ECO:0000256" key="3">
    <source>
        <dbReference type="ARBA" id="ARBA00023235"/>
    </source>
</evidence>
<dbReference type="HAMAP" id="MF_01082">
    <property type="entry name" value="TruD"/>
    <property type="match status" value="1"/>
</dbReference>
<dbReference type="InterPro" id="IPR001656">
    <property type="entry name" value="PsdUridine_synth_TruD"/>
</dbReference>
<comment type="catalytic activity">
    <reaction evidence="4">
        <text>uridine(13) in tRNA = pseudouridine(13) in tRNA</text>
        <dbReference type="Rhea" id="RHEA:42540"/>
        <dbReference type="Rhea" id="RHEA-COMP:10105"/>
        <dbReference type="Rhea" id="RHEA-COMP:10106"/>
        <dbReference type="ChEBI" id="CHEBI:65314"/>
        <dbReference type="ChEBI" id="CHEBI:65315"/>
        <dbReference type="EC" id="5.4.99.27"/>
    </reaction>
</comment>
<dbReference type="Gene3D" id="3.30.2350.20">
    <property type="entry name" value="TruD, catalytic domain"/>
    <property type="match status" value="1"/>
</dbReference>
<keyword evidence="7" id="KW-1185">Reference proteome</keyword>
<comment type="similarity">
    <text evidence="1 4">Belongs to the pseudouridine synthase TruD family.</text>
</comment>
<dbReference type="EMBL" id="LAJX01000174">
    <property type="protein sequence ID" value="KJV05763.1"/>
    <property type="molecule type" value="Genomic_DNA"/>
</dbReference>
<evidence type="ECO:0000313" key="7">
    <source>
        <dbReference type="Proteomes" id="UP000033684"/>
    </source>
</evidence>
<dbReference type="InterPro" id="IPR050170">
    <property type="entry name" value="TruD_pseudoU_synthase"/>
</dbReference>
<evidence type="ECO:0000313" key="6">
    <source>
        <dbReference type="EMBL" id="KJV05763.1"/>
    </source>
</evidence>
<reference evidence="7" key="1">
    <citation type="submission" date="2015-03" db="EMBL/GenBank/DDBJ databases">
        <title>Draft genome sequence of a novel methanotroph (Sn10-6) isolated from flooded ricefield rhizosphere in India.</title>
        <authorList>
            <person name="Pandit P.S."/>
            <person name="Pore S.D."/>
            <person name="Arora P."/>
            <person name="Kapse N.G."/>
            <person name="Dhakephalkar P.K."/>
            <person name="Rahalkar M.C."/>
        </authorList>
    </citation>
    <scope>NUCLEOTIDE SEQUENCE [LARGE SCALE GENOMIC DNA]</scope>
    <source>
        <strain evidence="7">Sn10-6</strain>
    </source>
</reference>
<proteinExistence type="inferred from homology"/>
<name>A0A0F3IGU9_9GAMM</name>
<dbReference type="InterPro" id="IPR020119">
    <property type="entry name" value="PsdUridine_synth_TruD_CS"/>
</dbReference>
<sequence length="342" mass="38626">MTVNTTDWPYVYGKPSGQGLIKQHPKDFIVEEIASFEPSGTGEHQFIWLEKEGQNTEFVAKQLARFANVKPRDIGYAGLKDRHALTRQWFSVWLPGALNQPDWTQCNIPGVRFVQITRHARKLKTGVLSGNRFQLTIRDWQGDKAETEVRLLAIKQHGMANYFGEQRFGHEGQNISKALLMFNGAKTSKTDRSLYLSAVRAFLFNQVLARRVLEQNWNQPLPGDCLGFADSHSWFRIEQPDATIQQRVANHEVHPTGLLFGKSSHVYSGVAPELEADVLAHYPELTQGLIDCGLEADRRVLRVSLADLTWQIEPNVLHLCFSLPPGSYATALLRELIATPRA</sequence>
<evidence type="ECO:0000256" key="2">
    <source>
        <dbReference type="ARBA" id="ARBA00022694"/>
    </source>
</evidence>
<feature type="active site" description="Nucleophile" evidence="4">
    <location>
        <position position="81"/>
    </location>
</feature>
<dbReference type="InterPro" id="IPR011760">
    <property type="entry name" value="PsdUridine_synth_TruD_insert"/>
</dbReference>
<comment type="caution">
    <text evidence="6">The sequence shown here is derived from an EMBL/GenBank/DDBJ whole genome shotgun (WGS) entry which is preliminary data.</text>
</comment>
<dbReference type="GO" id="GO:0031119">
    <property type="term" value="P:tRNA pseudouridine synthesis"/>
    <property type="evidence" value="ECO:0007669"/>
    <property type="project" value="UniProtKB-UniRule"/>
</dbReference>
<evidence type="ECO:0000256" key="1">
    <source>
        <dbReference type="ARBA" id="ARBA00007953"/>
    </source>
</evidence>
<dbReference type="GO" id="GO:0005829">
    <property type="term" value="C:cytosol"/>
    <property type="evidence" value="ECO:0007669"/>
    <property type="project" value="TreeGrafter"/>
</dbReference>
<dbReference type="OrthoDB" id="1550679at2"/>
<dbReference type="Gene3D" id="3.30.2340.10">
    <property type="entry name" value="TruD, insertion domain"/>
    <property type="match status" value="1"/>
</dbReference>
<protein>
    <recommendedName>
        <fullName evidence="4">tRNA pseudouridine synthase D</fullName>
        <ecNumber evidence="4">5.4.99.27</ecNumber>
    </recommendedName>
    <alternativeName>
        <fullName evidence="4">tRNA pseudouridine(13) synthase</fullName>
    </alternativeName>
    <alternativeName>
        <fullName evidence="4">tRNA pseudouridylate synthase D</fullName>
    </alternativeName>
    <alternativeName>
        <fullName evidence="4">tRNA-uridine isomerase D</fullName>
    </alternativeName>
</protein>
<dbReference type="EC" id="5.4.99.27" evidence="4"/>
<dbReference type="CDD" id="cd02575">
    <property type="entry name" value="PseudoU_synth_EcTruD"/>
    <property type="match status" value="1"/>
</dbReference>
<dbReference type="GO" id="GO:0160150">
    <property type="term" value="F:tRNA pseudouridine(13) synthase activity"/>
    <property type="evidence" value="ECO:0007669"/>
    <property type="project" value="UniProtKB-EC"/>
</dbReference>
<dbReference type="PROSITE" id="PS50984">
    <property type="entry name" value="TRUD"/>
    <property type="match status" value="1"/>
</dbReference>